<organism evidence="3 4">
    <name type="scientific">Actinacidiphila bryophytorum</name>
    <dbReference type="NCBI Taxonomy" id="1436133"/>
    <lineage>
        <taxon>Bacteria</taxon>
        <taxon>Bacillati</taxon>
        <taxon>Actinomycetota</taxon>
        <taxon>Actinomycetes</taxon>
        <taxon>Kitasatosporales</taxon>
        <taxon>Streptomycetaceae</taxon>
        <taxon>Actinacidiphila</taxon>
    </lineage>
</organism>
<gene>
    <name evidence="3" type="ORF">SBRY_40417</name>
</gene>
<reference evidence="3" key="1">
    <citation type="submission" date="2021-06" db="EMBL/GenBank/DDBJ databases">
        <authorList>
            <person name="Arsene-Ploetze F."/>
        </authorList>
    </citation>
    <scope>NUCLEOTIDE SEQUENCE</scope>
    <source>
        <strain evidence="3">SBRY1</strain>
    </source>
</reference>
<protein>
    <submittedName>
        <fullName evidence="3">CBS domain-containing protein</fullName>
    </submittedName>
</protein>
<dbReference type="Pfam" id="PF00571">
    <property type="entry name" value="CBS"/>
    <property type="match status" value="1"/>
</dbReference>
<name>A0A9W4H2N1_9ACTN</name>
<evidence type="ECO:0000313" key="4">
    <source>
        <dbReference type="Proteomes" id="UP001153328"/>
    </source>
</evidence>
<feature type="domain" description="CBS" evidence="2">
    <location>
        <begin position="95"/>
        <end position="151"/>
    </location>
</feature>
<dbReference type="SMART" id="SM00116">
    <property type="entry name" value="CBS"/>
    <property type="match status" value="2"/>
</dbReference>
<dbReference type="InterPro" id="IPR046342">
    <property type="entry name" value="CBS_dom_sf"/>
</dbReference>
<evidence type="ECO:0000313" key="3">
    <source>
        <dbReference type="EMBL" id="CAG7646456.1"/>
    </source>
</evidence>
<dbReference type="CDD" id="cd17788">
    <property type="entry name" value="CBS_pair_bac"/>
    <property type="match status" value="1"/>
</dbReference>
<evidence type="ECO:0000256" key="1">
    <source>
        <dbReference type="PROSITE-ProRule" id="PRU00703"/>
    </source>
</evidence>
<dbReference type="InterPro" id="IPR000644">
    <property type="entry name" value="CBS_dom"/>
</dbReference>
<dbReference type="Gene3D" id="3.10.580.10">
    <property type="entry name" value="CBS-domain"/>
    <property type="match status" value="1"/>
</dbReference>
<dbReference type="PROSITE" id="PS51371">
    <property type="entry name" value="CBS"/>
    <property type="match status" value="1"/>
</dbReference>
<evidence type="ECO:0000259" key="2">
    <source>
        <dbReference type="PROSITE" id="PS51371"/>
    </source>
</evidence>
<accession>A0A9W4H2N1</accession>
<proteinExistence type="predicted"/>
<comment type="caution">
    <text evidence="3">The sequence shown here is derived from an EMBL/GenBank/DDBJ whole genome shotgun (WGS) entry which is preliminary data.</text>
</comment>
<dbReference type="SUPFAM" id="SSF54631">
    <property type="entry name" value="CBS-domain pair"/>
    <property type="match status" value="1"/>
</dbReference>
<dbReference type="Proteomes" id="UP001153328">
    <property type="component" value="Unassembled WGS sequence"/>
</dbReference>
<dbReference type="AlphaFoldDB" id="A0A9W4H2N1"/>
<dbReference type="RefSeq" id="WP_205045013.1">
    <property type="nucleotide sequence ID" value="NZ_CAJVAX010000018.1"/>
</dbReference>
<sequence>MRARELASTYPTVTLGSGALEAARMLATQRLPGVLVVDSDGAPYAILPASRLVKLLVPAYVIEDPALAAVVDESHADRMCQALADRSVAESLPRERTRPPVVDAGDTALEVAALMAREHSPLVAVVDSRDGNRLLGVITASHLLDRLLEVT</sequence>
<keyword evidence="4" id="KW-1185">Reference proteome</keyword>
<keyword evidence="1" id="KW-0129">CBS domain</keyword>
<dbReference type="EMBL" id="CAJVAX010000018">
    <property type="protein sequence ID" value="CAG7646456.1"/>
    <property type="molecule type" value="Genomic_DNA"/>
</dbReference>